<keyword evidence="3" id="KW-1185">Reference proteome</keyword>
<protein>
    <submittedName>
        <fullName evidence="2">Uncharacterized protein</fullName>
    </submittedName>
</protein>
<dbReference type="EMBL" id="LXQA010207251">
    <property type="protein sequence ID" value="MCI33760.1"/>
    <property type="molecule type" value="Genomic_DNA"/>
</dbReference>
<reference evidence="2 3" key="1">
    <citation type="journal article" date="2018" name="Front. Plant Sci.">
        <title>Red Clover (Trifolium pratense) and Zigzag Clover (T. medium) - A Picture of Genomic Similarities and Differences.</title>
        <authorList>
            <person name="Dluhosova J."/>
            <person name="Istvanek J."/>
            <person name="Nedelnik J."/>
            <person name="Repkova J."/>
        </authorList>
    </citation>
    <scope>NUCLEOTIDE SEQUENCE [LARGE SCALE GENOMIC DNA]</scope>
    <source>
        <strain evidence="3">cv. 10/8</strain>
        <tissue evidence="2">Leaf</tissue>
    </source>
</reference>
<organism evidence="2 3">
    <name type="scientific">Trifolium medium</name>
    <dbReference type="NCBI Taxonomy" id="97028"/>
    <lineage>
        <taxon>Eukaryota</taxon>
        <taxon>Viridiplantae</taxon>
        <taxon>Streptophyta</taxon>
        <taxon>Embryophyta</taxon>
        <taxon>Tracheophyta</taxon>
        <taxon>Spermatophyta</taxon>
        <taxon>Magnoliopsida</taxon>
        <taxon>eudicotyledons</taxon>
        <taxon>Gunneridae</taxon>
        <taxon>Pentapetalae</taxon>
        <taxon>rosids</taxon>
        <taxon>fabids</taxon>
        <taxon>Fabales</taxon>
        <taxon>Fabaceae</taxon>
        <taxon>Papilionoideae</taxon>
        <taxon>50 kb inversion clade</taxon>
        <taxon>NPAAA clade</taxon>
        <taxon>Hologalegina</taxon>
        <taxon>IRL clade</taxon>
        <taxon>Trifolieae</taxon>
        <taxon>Trifolium</taxon>
    </lineage>
</organism>
<sequence>HETLLCGHFLAKLTPPLRSEGPKTLDWRFSSQSEPPPAATRPAGISAETPSVLPETHAPHRKTRG</sequence>
<feature type="region of interest" description="Disordered" evidence="1">
    <location>
        <begin position="15"/>
        <end position="65"/>
    </location>
</feature>
<name>A0A392RDA5_9FABA</name>
<feature type="non-terminal residue" evidence="2">
    <location>
        <position position="1"/>
    </location>
</feature>
<evidence type="ECO:0000313" key="3">
    <source>
        <dbReference type="Proteomes" id="UP000265520"/>
    </source>
</evidence>
<accession>A0A392RDA5</accession>
<proteinExistence type="predicted"/>
<dbReference type="AlphaFoldDB" id="A0A392RDA5"/>
<evidence type="ECO:0000313" key="2">
    <source>
        <dbReference type="EMBL" id="MCI33760.1"/>
    </source>
</evidence>
<evidence type="ECO:0000256" key="1">
    <source>
        <dbReference type="SAM" id="MobiDB-lite"/>
    </source>
</evidence>
<dbReference type="Proteomes" id="UP000265520">
    <property type="component" value="Unassembled WGS sequence"/>
</dbReference>
<comment type="caution">
    <text evidence="2">The sequence shown here is derived from an EMBL/GenBank/DDBJ whole genome shotgun (WGS) entry which is preliminary data.</text>
</comment>